<dbReference type="SUPFAM" id="SSF52540">
    <property type="entry name" value="P-loop containing nucleoside triphosphate hydrolases"/>
    <property type="match status" value="1"/>
</dbReference>
<dbReference type="InterPro" id="IPR027417">
    <property type="entry name" value="P-loop_NTPase"/>
</dbReference>
<dbReference type="VEuPathDB" id="FungiDB:RhiirA1_484912"/>
<reference evidence="3 4" key="1">
    <citation type="submission" date="2016-04" db="EMBL/GenBank/DDBJ databases">
        <title>Genome analyses suggest a sexual origin of heterokaryosis in a supposedly ancient asexual fungus.</title>
        <authorList>
            <person name="Ropars J."/>
            <person name="Sedzielewska K."/>
            <person name="Noel J."/>
            <person name="Charron P."/>
            <person name="Farinelli L."/>
            <person name="Marton T."/>
            <person name="Kruger M."/>
            <person name="Pelin A."/>
            <person name="Brachmann A."/>
            <person name="Corradi N."/>
        </authorList>
    </citation>
    <scope>NUCLEOTIDE SEQUENCE [LARGE SCALE GENOMIC DNA]</scope>
    <source>
        <strain evidence="3 4">C2</strain>
    </source>
</reference>
<dbReference type="VEuPathDB" id="FungiDB:FUN_012150"/>
<dbReference type="InterPro" id="IPR045455">
    <property type="entry name" value="NrS-1_pol-like_helicase"/>
</dbReference>
<protein>
    <recommendedName>
        <fullName evidence="2">NrS-1 polymerase-like helicase domain-containing protein</fullName>
    </recommendedName>
</protein>
<evidence type="ECO:0000313" key="3">
    <source>
        <dbReference type="EMBL" id="PKK56921.1"/>
    </source>
</evidence>
<reference evidence="3 4" key="2">
    <citation type="submission" date="2017-10" db="EMBL/GenBank/DDBJ databases">
        <title>Extensive intraspecific genome diversity in a model arbuscular mycorrhizal fungus.</title>
        <authorList>
            <person name="Chen E.C.H."/>
            <person name="Morin E."/>
            <person name="Baudet D."/>
            <person name="Noel J."/>
            <person name="Ndikumana S."/>
            <person name="Charron P."/>
            <person name="St-Onge C."/>
            <person name="Giorgi J."/>
            <person name="Grigoriev I.V."/>
            <person name="Roux C."/>
            <person name="Martin F.M."/>
            <person name="Corradi N."/>
        </authorList>
    </citation>
    <scope>NUCLEOTIDE SEQUENCE [LARGE SCALE GENOMIC DNA]</scope>
    <source>
        <strain evidence="3 4">C2</strain>
    </source>
</reference>
<evidence type="ECO:0000256" key="1">
    <source>
        <dbReference type="SAM" id="MobiDB-lite"/>
    </source>
</evidence>
<feature type="domain" description="NrS-1 polymerase-like helicase" evidence="2">
    <location>
        <begin position="125"/>
        <end position="234"/>
    </location>
</feature>
<sequence>MDVYEAIQATIACVQKKTKTWILKHRNPNGGLIHAHTSGAIHYDDVNFLPYPPNSNPPKTEFFNLFLGFKAKPAPQINYDLVNPIIWHIENIWCNGDKNLSEYVLKWLAFLVQYPSIIPGTILVLRSPPRCGKNIITNFIRKSLFGPDLVFSTSDLEKILGRFNSPIQARKLIIMNEAGMVSGEWHKANDHLKAFITEDYASIECKGLESQDCNHYAGFMILSNHDAPIRVEMGDGRIVCLDVSSRCKIGGILEHLDTPGAFMAYLLNLNLSGWKSRKIPSTKMKIEIMRDQLSNPVQFIIDYIASRTENGVFMQSHTSLYQNYLEWCGENGEKLLTSKVAGKKDNIPYFDQLGEILDHPDAPGVVMSYLLSRDLSKFKPGKIPSIKMKVNTMRDQLPSPIRFIIDYIVSWIEDGVFMESRTSLYQKYLEWCGENGEKLLASKVAEKKFSEIADRKNKPSPNTSKDKKASNQDDSTQALFEYVAKQAEAPVASTSGTSGTSETSKKPEPVIDGPETSKSSKPIKPINQVSSDILIARTQREERLRKWAIDHGEDPDVFVTITEKDVRLSHEYRDRIMSDADAVDFAKKDGMDINDIFWMSRRKRLISEEIYLRNFEDVGKPQTYICLR</sequence>
<comment type="caution">
    <text evidence="3">The sequence shown here is derived from an EMBL/GenBank/DDBJ whole genome shotgun (WGS) entry which is preliminary data.</text>
</comment>
<feature type="region of interest" description="Disordered" evidence="1">
    <location>
        <begin position="488"/>
        <end position="524"/>
    </location>
</feature>
<dbReference type="VEuPathDB" id="FungiDB:RhiirFUN_017084"/>
<dbReference type="AlphaFoldDB" id="A0A2N1M5K2"/>
<feature type="region of interest" description="Disordered" evidence="1">
    <location>
        <begin position="451"/>
        <end position="473"/>
    </location>
</feature>
<gene>
    <name evidence="3" type="ORF">RhiirC2_799033</name>
</gene>
<dbReference type="Pfam" id="PF19263">
    <property type="entry name" value="DUF5906"/>
    <property type="match status" value="1"/>
</dbReference>
<dbReference type="VEuPathDB" id="FungiDB:RhiirA1_462594"/>
<organism evidence="3 4">
    <name type="scientific">Rhizophagus irregularis</name>
    <dbReference type="NCBI Taxonomy" id="588596"/>
    <lineage>
        <taxon>Eukaryota</taxon>
        <taxon>Fungi</taxon>
        <taxon>Fungi incertae sedis</taxon>
        <taxon>Mucoromycota</taxon>
        <taxon>Glomeromycotina</taxon>
        <taxon>Glomeromycetes</taxon>
        <taxon>Glomerales</taxon>
        <taxon>Glomeraceae</taxon>
        <taxon>Rhizophagus</taxon>
    </lineage>
</organism>
<dbReference type="Gene3D" id="3.40.50.300">
    <property type="entry name" value="P-loop containing nucleotide triphosphate hydrolases"/>
    <property type="match status" value="1"/>
</dbReference>
<proteinExistence type="predicted"/>
<dbReference type="Proteomes" id="UP000233469">
    <property type="component" value="Unassembled WGS sequence"/>
</dbReference>
<dbReference type="VEuPathDB" id="FungiDB:FUN_013991"/>
<name>A0A2N1M5K2_9GLOM</name>
<accession>A0A2N1M5K2</accession>
<feature type="compositionally biased region" description="Low complexity" evidence="1">
    <location>
        <begin position="493"/>
        <end position="502"/>
    </location>
</feature>
<evidence type="ECO:0000259" key="2">
    <source>
        <dbReference type="Pfam" id="PF19263"/>
    </source>
</evidence>
<evidence type="ECO:0000313" key="4">
    <source>
        <dbReference type="Proteomes" id="UP000233469"/>
    </source>
</evidence>
<dbReference type="EMBL" id="LLXL01004963">
    <property type="protein sequence ID" value="PKK56921.1"/>
    <property type="molecule type" value="Genomic_DNA"/>
</dbReference>